<dbReference type="AlphaFoldDB" id="A0A2D1QZ46"/>
<dbReference type="EMBL" id="CP020925">
    <property type="protein sequence ID" value="ATP17829.1"/>
    <property type="molecule type" value="Genomic_DNA"/>
</dbReference>
<protein>
    <submittedName>
        <fullName evidence="2">Uncharacterized protein</fullName>
    </submittedName>
</protein>
<evidence type="ECO:0000256" key="1">
    <source>
        <dbReference type="SAM" id="SignalP"/>
    </source>
</evidence>
<sequence length="372" mass="40595">MMRSAIVALLLLGLAQSAHSATPFPPADLPREQVAGPFASGHVQGIAVDRKGGFIYYSFTDMLAKYDFEGRLVGTLTGWSGHLGDLDFNPVDGRVYGSLEYGKQDAFYIAMIDGARIDRVGMTVAGTDLLRAVYLPEVTRDYAADLDGDGKADHRYGCSGIDGVAFGPAFGRSDGPLYLTVAYGIYGDVARSDNDHQVLLQYDATDWGREAQPIDEQALHHSGPTTPRGKYFVLTGNTRYGVQNLAYDSSLQRWFMGVYQGAKPNWPNYLLFALDARSRPRRQALQGLASPQGMNPEKGLLLPLAQDGVHDVKTGVRGWYQKADVGIQPLGDGLYYLVQNDGARGAQSAVTRLMHWTGVSSKPFETMPMADR</sequence>
<gene>
    <name evidence="2" type="ORF">BV87_05160</name>
</gene>
<organism evidence="2 3">
    <name type="scientific">Sphingobium yanoikuyae</name>
    <name type="common">Sphingomonas yanoikuyae</name>
    <dbReference type="NCBI Taxonomy" id="13690"/>
    <lineage>
        <taxon>Bacteria</taxon>
        <taxon>Pseudomonadati</taxon>
        <taxon>Pseudomonadota</taxon>
        <taxon>Alphaproteobacteria</taxon>
        <taxon>Sphingomonadales</taxon>
        <taxon>Sphingomonadaceae</taxon>
        <taxon>Sphingobium</taxon>
    </lineage>
</organism>
<dbReference type="SUPFAM" id="SSF50952">
    <property type="entry name" value="Soluble quinoprotein glucose dehydrogenase"/>
    <property type="match status" value="1"/>
</dbReference>
<proteinExistence type="predicted"/>
<dbReference type="InterPro" id="IPR011041">
    <property type="entry name" value="Quinoprot_gluc/sorb_DH_b-prop"/>
</dbReference>
<keyword evidence="1" id="KW-0732">Signal</keyword>
<name>A0A2D1QZ46_SPHYA</name>
<dbReference type="Proteomes" id="UP000037029">
    <property type="component" value="Chromosome"/>
</dbReference>
<evidence type="ECO:0000313" key="3">
    <source>
        <dbReference type="Proteomes" id="UP000037029"/>
    </source>
</evidence>
<feature type="chain" id="PRO_5013682512" evidence="1">
    <location>
        <begin position="21"/>
        <end position="372"/>
    </location>
</feature>
<feature type="signal peptide" evidence="1">
    <location>
        <begin position="1"/>
        <end position="20"/>
    </location>
</feature>
<evidence type="ECO:0000313" key="2">
    <source>
        <dbReference type="EMBL" id="ATP17829.1"/>
    </source>
</evidence>
<accession>A0A2D1QZ46</accession>
<reference evidence="2 3" key="1">
    <citation type="submission" date="2017-04" db="EMBL/GenBank/DDBJ databases">
        <title>Characterization, genome and methylation analysis of a phthalic acid esters degrading strain Sphingobium yanoikuyae SHJ.</title>
        <authorList>
            <person name="Feng L."/>
        </authorList>
    </citation>
    <scope>NUCLEOTIDE SEQUENCE [LARGE SCALE GENOMIC DNA]</scope>
    <source>
        <strain evidence="2 3">SHJ</strain>
    </source>
</reference>
<dbReference type="RefSeq" id="WP_080993644.1">
    <property type="nucleotide sequence ID" value="NZ_CP020925.1"/>
</dbReference>